<keyword evidence="1" id="KW-0175">Coiled coil</keyword>
<reference evidence="3" key="1">
    <citation type="submission" date="2021-12" db="EMBL/GenBank/DDBJ databases">
        <title>Prjna785345.</title>
        <authorList>
            <person name="Rujirawat T."/>
            <person name="Krajaejun T."/>
        </authorList>
    </citation>
    <scope>NUCLEOTIDE SEQUENCE</scope>
    <source>
        <strain evidence="3">Pi057C3</strain>
    </source>
</reference>
<evidence type="ECO:0000313" key="3">
    <source>
        <dbReference type="EMBL" id="KAJ0408375.1"/>
    </source>
</evidence>
<dbReference type="Proteomes" id="UP001209570">
    <property type="component" value="Unassembled WGS sequence"/>
</dbReference>
<dbReference type="AlphaFoldDB" id="A0AAD5MAS4"/>
<name>A0AAD5MAS4_PYTIN</name>
<accession>A0AAD5MAS4</accession>
<gene>
    <name evidence="3" type="ORF">P43SY_003101</name>
</gene>
<dbReference type="EMBL" id="JAKCXM010000012">
    <property type="protein sequence ID" value="KAJ0408375.1"/>
    <property type="molecule type" value="Genomic_DNA"/>
</dbReference>
<protein>
    <submittedName>
        <fullName evidence="3">Uncharacterized protein</fullName>
    </submittedName>
</protein>
<organism evidence="3 4">
    <name type="scientific">Pythium insidiosum</name>
    <name type="common">Pythiosis disease agent</name>
    <dbReference type="NCBI Taxonomy" id="114742"/>
    <lineage>
        <taxon>Eukaryota</taxon>
        <taxon>Sar</taxon>
        <taxon>Stramenopiles</taxon>
        <taxon>Oomycota</taxon>
        <taxon>Peronosporomycetes</taxon>
        <taxon>Pythiales</taxon>
        <taxon>Pythiaceae</taxon>
        <taxon>Pythium</taxon>
    </lineage>
</organism>
<feature type="coiled-coil region" evidence="1">
    <location>
        <begin position="307"/>
        <end position="338"/>
    </location>
</feature>
<feature type="region of interest" description="Disordered" evidence="2">
    <location>
        <begin position="183"/>
        <end position="214"/>
    </location>
</feature>
<evidence type="ECO:0000256" key="1">
    <source>
        <dbReference type="SAM" id="Coils"/>
    </source>
</evidence>
<comment type="caution">
    <text evidence="3">The sequence shown here is derived from an EMBL/GenBank/DDBJ whole genome shotgun (WGS) entry which is preliminary data.</text>
</comment>
<sequence length="385" mass="44664">MSAKRKRESLSIKAQVLAEHDDVAETAHVTSPDINDHQLDEVEELATGINGHDTIVATSPSVSELQEEVESLEAVVQRLDEEKQALKMRLNEIEYYQRFSVSECKKWLAANYDVSECKKWLAANYEFDRKDTPELLAGIFENYLLQNDRLDPLPHQLMVKNSSKAQSRRERQIHNRYHQVLGRDRERPTASVTVKPAKATKTEEPSRPAGDPGTWGQHLYVNPVEIERLYALKPWSFIPDAWPKIPPSSKGVDIRELVDLQDRFLQQNAYRFLQQNACALWERGHWFPIKQENGKTPAECKRLGTHHNRRKRRQAQLKERLEHLAAELRSTMDRQSLEQSIFGGRAVADILKRPKLWLPREDRSLIPQLHEIDEAEPDRNFHLKT</sequence>
<feature type="coiled-coil region" evidence="1">
    <location>
        <begin position="62"/>
        <end position="89"/>
    </location>
</feature>
<evidence type="ECO:0000256" key="2">
    <source>
        <dbReference type="SAM" id="MobiDB-lite"/>
    </source>
</evidence>
<proteinExistence type="predicted"/>
<keyword evidence="4" id="KW-1185">Reference proteome</keyword>
<evidence type="ECO:0000313" key="4">
    <source>
        <dbReference type="Proteomes" id="UP001209570"/>
    </source>
</evidence>